<reference evidence="1" key="1">
    <citation type="submission" date="2016-10" db="EMBL/GenBank/DDBJ databases">
        <title>Sequence of Gallionella enrichment culture.</title>
        <authorList>
            <person name="Poehlein A."/>
            <person name="Muehling M."/>
            <person name="Daniel R."/>
        </authorList>
    </citation>
    <scope>NUCLEOTIDE SEQUENCE</scope>
</reference>
<comment type="caution">
    <text evidence="1">The sequence shown here is derived from an EMBL/GenBank/DDBJ whole genome shotgun (WGS) entry which is preliminary data.</text>
</comment>
<accession>A0A1J5U2Q1</accession>
<dbReference type="AlphaFoldDB" id="A0A1J5U2Q1"/>
<name>A0A1J5U2Q1_9ZZZZ</name>
<sequence>MPDRARRTLRVIHYNPWAEGLEDALTYVSRLPSLDLGPRIAEPGNVKMKTMARLDADWHGESTRCFASLDHPDIDFPPALVLGRQGFSELLSIAIPPGEEWWFITNGQHPSGLEHLAGKVFGALAARGIRILYYAFDEASRAMPCFSQIAPHLSVLIHDEFPLDPAGQARLSPRCLVRHRSWVANLVPFSAPFVEEPEEKLVFLGSEMGLTPHRQRQVSFLRETFKDRFVAIHDHSLAVGDRTALGARFKASLCPEGRKFTTPAMARTHTDRPFWSGCLGLVPVSENSRQGGRLDELAAEGLLLRYAHGDLKSLREACEQALATPTADRRRIYDHYNRHETVGPVVVDALLAAP</sequence>
<gene>
    <name evidence="1" type="ORF">GALL_09270</name>
</gene>
<protein>
    <recommendedName>
        <fullName evidence="2">Glycosyltransferase family 1 protein</fullName>
    </recommendedName>
</protein>
<proteinExistence type="predicted"/>
<organism evidence="1">
    <name type="scientific">mine drainage metagenome</name>
    <dbReference type="NCBI Taxonomy" id="410659"/>
    <lineage>
        <taxon>unclassified sequences</taxon>
        <taxon>metagenomes</taxon>
        <taxon>ecological metagenomes</taxon>
    </lineage>
</organism>
<evidence type="ECO:0008006" key="2">
    <source>
        <dbReference type="Google" id="ProtNLM"/>
    </source>
</evidence>
<dbReference type="EMBL" id="MLJW01000002">
    <property type="protein sequence ID" value="OIR18590.1"/>
    <property type="molecule type" value="Genomic_DNA"/>
</dbReference>
<evidence type="ECO:0000313" key="1">
    <source>
        <dbReference type="EMBL" id="OIR18590.1"/>
    </source>
</evidence>